<gene>
    <name evidence="2" type="ORF">KV110_24460</name>
</gene>
<evidence type="ECO:0000256" key="1">
    <source>
        <dbReference type="SAM" id="MobiDB-lite"/>
    </source>
</evidence>
<feature type="region of interest" description="Disordered" evidence="1">
    <location>
        <begin position="42"/>
        <end position="63"/>
    </location>
</feature>
<accession>A0ABX8RGN6</accession>
<proteinExistence type="predicted"/>
<dbReference type="Proteomes" id="UP000694257">
    <property type="component" value="Chromosome"/>
</dbReference>
<feature type="compositionally biased region" description="Polar residues" evidence="1">
    <location>
        <begin position="51"/>
        <end position="63"/>
    </location>
</feature>
<dbReference type="EMBL" id="CP078145">
    <property type="protein sequence ID" value="QXN88738.1"/>
    <property type="molecule type" value="Genomic_DNA"/>
</dbReference>
<evidence type="ECO:0008006" key="4">
    <source>
        <dbReference type="Google" id="ProtNLM"/>
    </source>
</evidence>
<evidence type="ECO:0000313" key="2">
    <source>
        <dbReference type="EMBL" id="QXN88738.1"/>
    </source>
</evidence>
<reference evidence="2 3" key="1">
    <citation type="submission" date="2021-07" db="EMBL/GenBank/DDBJ databases">
        <title>Whole Genome Sequence of Nocardia Iowensis.</title>
        <authorList>
            <person name="Lamm A."/>
            <person name="Collins-Fairclough A.M."/>
            <person name="Bunk B."/>
            <person name="Sproer C."/>
        </authorList>
    </citation>
    <scope>NUCLEOTIDE SEQUENCE [LARGE SCALE GENOMIC DNA]</scope>
    <source>
        <strain evidence="2 3">NRRL 5646</strain>
    </source>
</reference>
<protein>
    <recommendedName>
        <fullName evidence="4">Transposase</fullName>
    </recommendedName>
</protein>
<dbReference type="RefSeq" id="WP_218469621.1">
    <property type="nucleotide sequence ID" value="NZ_BAABJN010000011.1"/>
</dbReference>
<organism evidence="2 3">
    <name type="scientific">Nocardia iowensis</name>
    <dbReference type="NCBI Taxonomy" id="204891"/>
    <lineage>
        <taxon>Bacteria</taxon>
        <taxon>Bacillati</taxon>
        <taxon>Actinomycetota</taxon>
        <taxon>Actinomycetes</taxon>
        <taxon>Mycobacteriales</taxon>
        <taxon>Nocardiaceae</taxon>
        <taxon>Nocardia</taxon>
    </lineage>
</organism>
<name>A0ABX8RGN6_NOCIO</name>
<sequence length="63" mass="6634">MWAVDCGGSGLRQDRRLGSNKAGQGIDAAILRQLHAVVTTRQPWNPHIATHGTTTAPTISTAA</sequence>
<keyword evidence="3" id="KW-1185">Reference proteome</keyword>
<evidence type="ECO:0000313" key="3">
    <source>
        <dbReference type="Proteomes" id="UP000694257"/>
    </source>
</evidence>